<evidence type="ECO:0000313" key="3">
    <source>
        <dbReference type="WBParaSite" id="nRc.2.0.1.t35212-RA"/>
    </source>
</evidence>
<protein>
    <submittedName>
        <fullName evidence="3">Uncharacterized protein</fullName>
    </submittedName>
</protein>
<feature type="region of interest" description="Disordered" evidence="1">
    <location>
        <begin position="47"/>
        <end position="67"/>
    </location>
</feature>
<feature type="region of interest" description="Disordered" evidence="1">
    <location>
        <begin position="1"/>
        <end position="27"/>
    </location>
</feature>
<dbReference type="Proteomes" id="UP000887565">
    <property type="component" value="Unplaced"/>
</dbReference>
<proteinExistence type="predicted"/>
<dbReference type="WBParaSite" id="nRc.2.0.1.t35212-RA">
    <property type="protein sequence ID" value="nRc.2.0.1.t35212-RA"/>
    <property type="gene ID" value="nRc.2.0.1.g35212"/>
</dbReference>
<evidence type="ECO:0000256" key="1">
    <source>
        <dbReference type="SAM" id="MobiDB-lite"/>
    </source>
</evidence>
<evidence type="ECO:0000313" key="2">
    <source>
        <dbReference type="Proteomes" id="UP000887565"/>
    </source>
</evidence>
<keyword evidence="2" id="KW-1185">Reference proteome</keyword>
<name>A0A915K934_ROMCU</name>
<reference evidence="3" key="1">
    <citation type="submission" date="2022-11" db="UniProtKB">
        <authorList>
            <consortium name="WormBaseParasite"/>
        </authorList>
    </citation>
    <scope>IDENTIFICATION</scope>
</reference>
<organism evidence="2 3">
    <name type="scientific">Romanomermis culicivorax</name>
    <name type="common">Nematode worm</name>
    <dbReference type="NCBI Taxonomy" id="13658"/>
    <lineage>
        <taxon>Eukaryota</taxon>
        <taxon>Metazoa</taxon>
        <taxon>Ecdysozoa</taxon>
        <taxon>Nematoda</taxon>
        <taxon>Enoplea</taxon>
        <taxon>Dorylaimia</taxon>
        <taxon>Mermithida</taxon>
        <taxon>Mermithoidea</taxon>
        <taxon>Mermithidae</taxon>
        <taxon>Romanomermis</taxon>
    </lineage>
</organism>
<accession>A0A915K934</accession>
<dbReference type="AlphaFoldDB" id="A0A915K934"/>
<sequence length="142" mass="15858">MMSQVPRAAAYPIHTKKRRRAAQHGSARCRLGNIYKAHYQAARSSDRFVDGPQSVPSGYHPPGRGQHVFPMPQLGTFGLTTENHFTDGIVRTQTVVVDNGNNESTYVYRNIPAQKKRDSVVKCSLDAALPYVPIPRRKQAEL</sequence>